<sequence>MRRAFFRLAAALTAAGVAGKAAAQGSGAARSGGAKVVYQLSEGNAQAMRAIGNLRNHLAGAPGTKLVVVALGDGAEFLVEGARDPRGRLFDAPVAALAGLGVEFRVCHNTLAARKIPEDKLLLEAKVVPAGVVEIARLQFEEGYAYIKP</sequence>
<evidence type="ECO:0000313" key="1">
    <source>
        <dbReference type="EMBL" id="TMS57847.1"/>
    </source>
</evidence>
<gene>
    <name evidence="1" type="ORF">MW7_010260</name>
</gene>
<name>A0ACD3SP35_9BURK</name>
<evidence type="ECO:0000313" key="2">
    <source>
        <dbReference type="Proteomes" id="UP000004277"/>
    </source>
</evidence>
<proteinExistence type="predicted"/>
<accession>A0ACD3SP35</accession>
<comment type="caution">
    <text evidence="1">The sequence shown here is derived from an EMBL/GenBank/DDBJ whole genome shotgun (WGS) entry which is preliminary data.</text>
</comment>
<dbReference type="Proteomes" id="UP000004277">
    <property type="component" value="Unassembled WGS sequence"/>
</dbReference>
<dbReference type="EMBL" id="AKCV02000017">
    <property type="protein sequence ID" value="TMS57847.1"/>
    <property type="molecule type" value="Genomic_DNA"/>
</dbReference>
<protein>
    <submittedName>
        <fullName evidence="1">Uncharacterized protein</fullName>
    </submittedName>
</protein>
<keyword evidence="2" id="KW-1185">Reference proteome</keyword>
<reference evidence="1" key="1">
    <citation type="submission" date="2019-05" db="EMBL/GenBank/DDBJ databases">
        <title>Revised genome assembly of Burkholderiaceae (previously Ralstonia) sp. PBA.</title>
        <authorList>
            <person name="Gan H.M."/>
        </authorList>
    </citation>
    <scope>NUCLEOTIDE SEQUENCE</scope>
    <source>
        <strain evidence="1">PBA</strain>
    </source>
</reference>
<organism evidence="1 2">
    <name type="scientific">Imbroritus primus</name>
    <dbReference type="NCBI Taxonomy" id="3058603"/>
    <lineage>
        <taxon>Bacteria</taxon>
        <taxon>Pseudomonadati</taxon>
        <taxon>Pseudomonadota</taxon>
        <taxon>Betaproteobacteria</taxon>
        <taxon>Burkholderiales</taxon>
        <taxon>Burkholderiaceae</taxon>
        <taxon>Imbroritus</taxon>
    </lineage>
</organism>